<dbReference type="Gene3D" id="1.25.40.280">
    <property type="entry name" value="alix/aip1 like domains"/>
    <property type="match status" value="1"/>
</dbReference>
<dbReference type="Proteomes" id="UP000580691">
    <property type="component" value="Unassembled WGS sequence"/>
</dbReference>
<dbReference type="InterPro" id="IPR038499">
    <property type="entry name" value="BRO1_sf"/>
</dbReference>
<organism evidence="1 2">
    <name type="scientific">Sinosuthora webbiana</name>
    <dbReference type="NCBI Taxonomy" id="337173"/>
    <lineage>
        <taxon>Eukaryota</taxon>
        <taxon>Metazoa</taxon>
        <taxon>Chordata</taxon>
        <taxon>Craniata</taxon>
        <taxon>Vertebrata</taxon>
        <taxon>Euteleostomi</taxon>
        <taxon>Archelosauria</taxon>
        <taxon>Archosauria</taxon>
        <taxon>Dinosauria</taxon>
        <taxon>Saurischia</taxon>
        <taxon>Theropoda</taxon>
        <taxon>Coelurosauria</taxon>
        <taxon>Aves</taxon>
        <taxon>Neognathae</taxon>
        <taxon>Neoaves</taxon>
        <taxon>Telluraves</taxon>
        <taxon>Australaves</taxon>
        <taxon>Passeriformes</taxon>
        <taxon>Sylvioidea</taxon>
        <taxon>Sylviidae</taxon>
        <taxon>Sinosuthora</taxon>
    </lineage>
</organism>
<dbReference type="InterPro" id="IPR038898">
    <property type="entry name" value="BROX"/>
</dbReference>
<accession>A0A7K4URV7</accession>
<comment type="caution">
    <text evidence="1">The sequence shown here is derived from an EMBL/GenBank/DDBJ whole genome shotgun (WGS) entry which is preliminary data.</text>
</comment>
<name>A0A7K4URV7_9SYLV</name>
<dbReference type="OrthoDB" id="10266451at2759"/>
<sequence length="70" mass="7927">MTHWFHRNPLKATAPVSFNYYGVATTPAATKVCNDLRLSRTRLLELFTDSSCNPEMMKNAADLYFSLLQG</sequence>
<dbReference type="AlphaFoldDB" id="A0A7K4URV7"/>
<evidence type="ECO:0000313" key="1">
    <source>
        <dbReference type="EMBL" id="NWR12540.1"/>
    </source>
</evidence>
<dbReference type="EMBL" id="VXBN01016794">
    <property type="protein sequence ID" value="NWR12540.1"/>
    <property type="molecule type" value="Genomic_DNA"/>
</dbReference>
<keyword evidence="2" id="KW-1185">Reference proteome</keyword>
<dbReference type="PANTHER" id="PTHR23032">
    <property type="entry name" value="BRO1 DOMAIN-CONTAINING PROTEIN BROX"/>
    <property type="match status" value="1"/>
</dbReference>
<protein>
    <submittedName>
        <fullName evidence="1">BROX protein</fullName>
    </submittedName>
</protein>
<feature type="non-terminal residue" evidence="1">
    <location>
        <position position="1"/>
    </location>
</feature>
<evidence type="ECO:0000313" key="2">
    <source>
        <dbReference type="Proteomes" id="UP000580691"/>
    </source>
</evidence>
<gene>
    <name evidence="1" type="primary">Brox_0</name>
    <name evidence="1" type="ORF">SINWEB_R02248</name>
</gene>
<dbReference type="PANTHER" id="PTHR23032:SF13">
    <property type="entry name" value="BRO1 DOMAIN-CONTAINING PROTEIN BROX"/>
    <property type="match status" value="1"/>
</dbReference>
<feature type="non-terminal residue" evidence="1">
    <location>
        <position position="70"/>
    </location>
</feature>
<reference evidence="1 2" key="1">
    <citation type="submission" date="2019-09" db="EMBL/GenBank/DDBJ databases">
        <title>Bird 10,000 Genomes (B10K) Project - Family phase.</title>
        <authorList>
            <person name="Zhang G."/>
        </authorList>
    </citation>
    <scope>NUCLEOTIDE SEQUENCE [LARGE SCALE GENOMIC DNA]</scope>
    <source>
        <strain evidence="1">B10K-DU-002-08</strain>
        <tissue evidence="1">Muscle</tissue>
    </source>
</reference>
<proteinExistence type="predicted"/>